<evidence type="ECO:0000313" key="2">
    <source>
        <dbReference type="Proteomes" id="UP000324800"/>
    </source>
</evidence>
<protein>
    <submittedName>
        <fullName evidence="1">Uncharacterized protein</fullName>
    </submittedName>
</protein>
<evidence type="ECO:0000313" key="1">
    <source>
        <dbReference type="EMBL" id="KAA6356606.1"/>
    </source>
</evidence>
<organism evidence="1 2">
    <name type="scientific">Streblomastix strix</name>
    <dbReference type="NCBI Taxonomy" id="222440"/>
    <lineage>
        <taxon>Eukaryota</taxon>
        <taxon>Metamonada</taxon>
        <taxon>Preaxostyla</taxon>
        <taxon>Oxymonadida</taxon>
        <taxon>Streblomastigidae</taxon>
        <taxon>Streblomastix</taxon>
    </lineage>
</organism>
<gene>
    <name evidence="1" type="ORF">EZS28_047867</name>
</gene>
<feature type="non-terminal residue" evidence="1">
    <location>
        <position position="1"/>
    </location>
</feature>
<dbReference type="AlphaFoldDB" id="A0A5J4TDQ8"/>
<sequence>IVRDEGQTIFEFCTFTNLQYKDAQQFGIVTITFQRKDNGQSLSPRSGLVQFKECQADDNKVNPKITVTSGDDPRVTNATRVPQDQYAVNEDFPNNVQYIGGVLWIEGAGAYKDVGQGTSSTRTYLEGDIQILDSDFSHNEGVDSGVIFLRVRREKLLVQGCTFTGNKIYEYKPSASVLEQNAAYHPGPMKKGNDIYLQYV</sequence>
<feature type="non-terminal residue" evidence="1">
    <location>
        <position position="200"/>
    </location>
</feature>
<reference evidence="1 2" key="1">
    <citation type="submission" date="2019-03" db="EMBL/GenBank/DDBJ databases">
        <title>Single cell metagenomics reveals metabolic interactions within the superorganism composed of flagellate Streblomastix strix and complex community of Bacteroidetes bacteria on its surface.</title>
        <authorList>
            <person name="Treitli S.C."/>
            <person name="Kolisko M."/>
            <person name="Husnik F."/>
            <person name="Keeling P."/>
            <person name="Hampl V."/>
        </authorList>
    </citation>
    <scope>NUCLEOTIDE SEQUENCE [LARGE SCALE GENOMIC DNA]</scope>
    <source>
        <strain evidence="1">ST1C</strain>
    </source>
</reference>
<accession>A0A5J4TDQ8</accession>
<comment type="caution">
    <text evidence="1">The sequence shown here is derived from an EMBL/GenBank/DDBJ whole genome shotgun (WGS) entry which is preliminary data.</text>
</comment>
<proteinExistence type="predicted"/>
<dbReference type="Proteomes" id="UP000324800">
    <property type="component" value="Unassembled WGS sequence"/>
</dbReference>
<dbReference type="EMBL" id="SNRW01032702">
    <property type="protein sequence ID" value="KAA6356606.1"/>
    <property type="molecule type" value="Genomic_DNA"/>
</dbReference>
<name>A0A5J4TDQ8_9EUKA</name>